<name>A0A1D2ML18_ORCCI</name>
<evidence type="ECO:0000313" key="2">
    <source>
        <dbReference type="Proteomes" id="UP000094527"/>
    </source>
</evidence>
<gene>
    <name evidence="1" type="ORF">Ocin01_12971</name>
</gene>
<keyword evidence="2" id="KW-1185">Reference proteome</keyword>
<dbReference type="Proteomes" id="UP000094527">
    <property type="component" value="Unassembled WGS sequence"/>
</dbReference>
<evidence type="ECO:0008006" key="3">
    <source>
        <dbReference type="Google" id="ProtNLM"/>
    </source>
</evidence>
<dbReference type="AlphaFoldDB" id="A0A1D2ML18"/>
<reference evidence="1 2" key="1">
    <citation type="journal article" date="2016" name="Genome Biol. Evol.">
        <title>Gene Family Evolution Reflects Adaptation to Soil Environmental Stressors in the Genome of the Collembolan Orchesella cincta.</title>
        <authorList>
            <person name="Faddeeva-Vakhrusheva A."/>
            <person name="Derks M.F."/>
            <person name="Anvar S.Y."/>
            <person name="Agamennone V."/>
            <person name="Suring W."/>
            <person name="Smit S."/>
            <person name="van Straalen N.M."/>
            <person name="Roelofs D."/>
        </authorList>
    </citation>
    <scope>NUCLEOTIDE SEQUENCE [LARGE SCALE GENOMIC DNA]</scope>
    <source>
        <tissue evidence="1">Mixed pool</tissue>
    </source>
</reference>
<evidence type="ECO:0000313" key="1">
    <source>
        <dbReference type="EMBL" id="ODM93716.1"/>
    </source>
</evidence>
<accession>A0A1D2ML18</accession>
<comment type="caution">
    <text evidence="1">The sequence shown here is derived from an EMBL/GenBank/DDBJ whole genome shotgun (WGS) entry which is preliminary data.</text>
</comment>
<organism evidence="1 2">
    <name type="scientific">Orchesella cincta</name>
    <name type="common">Springtail</name>
    <name type="synonym">Podura cincta</name>
    <dbReference type="NCBI Taxonomy" id="48709"/>
    <lineage>
        <taxon>Eukaryota</taxon>
        <taxon>Metazoa</taxon>
        <taxon>Ecdysozoa</taxon>
        <taxon>Arthropoda</taxon>
        <taxon>Hexapoda</taxon>
        <taxon>Collembola</taxon>
        <taxon>Entomobryomorpha</taxon>
        <taxon>Entomobryoidea</taxon>
        <taxon>Orchesellidae</taxon>
        <taxon>Orchesellinae</taxon>
        <taxon>Orchesella</taxon>
    </lineage>
</organism>
<protein>
    <recommendedName>
        <fullName evidence="3">Chitin-binding type-2 domain-containing protein</fullName>
    </recommendedName>
</protein>
<dbReference type="EMBL" id="LJIJ01000929">
    <property type="protein sequence ID" value="ODM93716.1"/>
    <property type="molecule type" value="Genomic_DNA"/>
</dbReference>
<proteinExistence type="predicted"/>
<sequence>MSKGIVFGVCVSSFLFVYICSISAISLHAIPDYESVANKSISCTYVNPIEGPIPNPYNCSQFYVCRPADDTSYTIPDKMECAIGLNEQPTFFDFRTCKCEHDSLGCYNPRDHGNAEFFNCATLYNPNSTK</sequence>